<comment type="catalytic activity">
    <reaction evidence="7 8">
        <text>carbamoyl phosphate + L-aspartate = N-carbamoyl-L-aspartate + phosphate + H(+)</text>
        <dbReference type="Rhea" id="RHEA:20013"/>
        <dbReference type="ChEBI" id="CHEBI:15378"/>
        <dbReference type="ChEBI" id="CHEBI:29991"/>
        <dbReference type="ChEBI" id="CHEBI:32814"/>
        <dbReference type="ChEBI" id="CHEBI:43474"/>
        <dbReference type="ChEBI" id="CHEBI:58228"/>
        <dbReference type="EC" id="2.1.3.2"/>
    </reaction>
</comment>
<sequence>MNTLLEISDLTSDDIEAIFNITMQYFNGNQDNRILSGKVVVNLFFESSTRTLSSFEIAEKSLGAHSVTLNINTSSINKGESIIDTILNINAMDPDLIIIRSQYSQLVKTISQYVPNCCIINAGDGNHEHPTQALIDYCTIRYLKKSINNLNISICGDILHSRVARSNIRLLSRYGANISLVAPPTLLCDLIGVSHVYHHLIDGIRNADVIMLLRLQKERIASCVIPSEEEYSHLYMLDSEKLSYAKKDVIIMHPGPTNKGTEISNNVATDKSVILLQVKMGVAVRKAILHYLLYNNKHDASNEI</sequence>
<dbReference type="SUPFAM" id="SSF53671">
    <property type="entry name" value="Aspartate/ornithine carbamoyltransferase"/>
    <property type="match status" value="1"/>
</dbReference>
<feature type="binding site" evidence="8">
    <location>
        <position position="50"/>
    </location>
    <ligand>
        <name>carbamoyl phosphate</name>
        <dbReference type="ChEBI" id="CHEBI:58228"/>
    </ligand>
</feature>
<protein>
    <recommendedName>
        <fullName evidence="8">Aspartate carbamoyltransferase</fullName>
        <ecNumber evidence="8">2.1.3.2</ecNumber>
    </recommendedName>
    <alternativeName>
        <fullName evidence="8">Aspartate transcarbamylase</fullName>
        <shortName evidence="8">ATCase</shortName>
    </alternativeName>
</protein>
<evidence type="ECO:0000256" key="5">
    <source>
        <dbReference type="ARBA" id="ARBA00022975"/>
    </source>
</evidence>
<dbReference type="InterPro" id="IPR006132">
    <property type="entry name" value="Asp/Orn_carbamoyltranf_P-bd"/>
</dbReference>
<dbReference type="OrthoDB" id="9774690at2"/>
<feature type="binding site" evidence="8">
    <location>
        <position position="100"/>
    </location>
    <ligand>
        <name>carbamoyl phosphate</name>
        <dbReference type="ChEBI" id="CHEBI:58228"/>
    </ligand>
</feature>
<evidence type="ECO:0000256" key="8">
    <source>
        <dbReference type="HAMAP-Rule" id="MF_00001"/>
    </source>
</evidence>
<feature type="domain" description="Aspartate/ornithine carbamoyltransferase Asp/Orn-binding" evidence="9">
    <location>
        <begin position="149"/>
        <end position="291"/>
    </location>
</feature>
<evidence type="ECO:0000259" key="9">
    <source>
        <dbReference type="Pfam" id="PF00185"/>
    </source>
</evidence>
<comment type="function">
    <text evidence="1">Reversibly catalyzes the transfer of the carbamoyl group from carbamoyl phosphate (CP) to the N(epsilon) atom of ornithine (ORN) to produce L-citrulline.</text>
</comment>
<keyword evidence="12" id="KW-1185">Reference proteome</keyword>
<keyword evidence="4 8" id="KW-0808">Transferase</keyword>
<feature type="domain" description="Aspartate/ornithine carbamoyltransferase carbamoyl-P binding" evidence="10">
    <location>
        <begin position="4"/>
        <end position="141"/>
    </location>
</feature>
<comment type="subunit">
    <text evidence="8">Heterododecamer (2C3:3R2) of six catalytic PyrB chains organized as two trimers (C3), and six regulatory PyrI chains organized as three dimers (R2).</text>
</comment>
<evidence type="ECO:0000256" key="4">
    <source>
        <dbReference type="ARBA" id="ARBA00022679"/>
    </source>
</evidence>
<organism evidence="11 12">
    <name type="scientific">Ehrlichia minasensis</name>
    <dbReference type="NCBI Taxonomy" id="1242993"/>
    <lineage>
        <taxon>Bacteria</taxon>
        <taxon>Pseudomonadati</taxon>
        <taxon>Pseudomonadota</taxon>
        <taxon>Alphaproteobacteria</taxon>
        <taxon>Rickettsiales</taxon>
        <taxon>Anaplasmataceae</taxon>
        <taxon>Ehrlichia</taxon>
    </lineage>
</organism>
<dbReference type="PANTHER" id="PTHR45753:SF6">
    <property type="entry name" value="ASPARTATE CARBAMOYLTRANSFERASE"/>
    <property type="match status" value="1"/>
</dbReference>
<dbReference type="PRINTS" id="PR00101">
    <property type="entry name" value="ATCASE"/>
</dbReference>
<evidence type="ECO:0000256" key="1">
    <source>
        <dbReference type="ARBA" id="ARBA00003822"/>
    </source>
</evidence>
<comment type="function">
    <text evidence="6 8">Catalyzes the condensation of carbamoyl phosphate and aspartate to form carbamoyl aspartate and inorganic phosphate, the committed step in the de novo pyrimidine nucleotide biosynthesis pathway.</text>
</comment>
<dbReference type="EC" id="2.1.3.2" evidence="8"/>
<dbReference type="InterPro" id="IPR002082">
    <property type="entry name" value="Asp_carbamoyltransf"/>
</dbReference>
<feature type="binding site" evidence="8">
    <location>
        <position position="162"/>
    </location>
    <ligand>
        <name>L-aspartate</name>
        <dbReference type="ChEBI" id="CHEBI:29991"/>
    </ligand>
</feature>
<gene>
    <name evidence="8" type="primary">pyrB</name>
    <name evidence="11" type="ORF">DRF75_00855</name>
</gene>
<dbReference type="PRINTS" id="PR00100">
    <property type="entry name" value="AOTCASE"/>
</dbReference>
<evidence type="ECO:0000256" key="7">
    <source>
        <dbReference type="ARBA" id="ARBA00048859"/>
    </source>
</evidence>
<feature type="binding site" evidence="8">
    <location>
        <position position="51"/>
    </location>
    <ligand>
        <name>carbamoyl phosphate</name>
        <dbReference type="ChEBI" id="CHEBI:58228"/>
    </ligand>
</feature>
<dbReference type="GO" id="GO:0044205">
    <property type="term" value="P:'de novo' UMP biosynthetic process"/>
    <property type="evidence" value="ECO:0007669"/>
    <property type="project" value="UniProtKB-UniRule"/>
</dbReference>
<feature type="binding site" evidence="8">
    <location>
        <position position="255"/>
    </location>
    <ligand>
        <name>carbamoyl phosphate</name>
        <dbReference type="ChEBI" id="CHEBI:58228"/>
    </ligand>
</feature>
<feature type="binding site" evidence="8">
    <location>
        <position position="78"/>
    </location>
    <ligand>
        <name>L-aspartate</name>
        <dbReference type="ChEBI" id="CHEBI:29991"/>
    </ligand>
</feature>
<dbReference type="InterPro" id="IPR006131">
    <property type="entry name" value="Asp_carbamoyltransf_Asp/Orn-bd"/>
</dbReference>
<evidence type="ECO:0000256" key="6">
    <source>
        <dbReference type="ARBA" id="ARBA00043884"/>
    </source>
</evidence>
<comment type="pathway">
    <text evidence="2 8">Pyrimidine metabolism; UMP biosynthesis via de novo pathway; (S)-dihydroorotate from bicarbonate: step 2/3.</text>
</comment>
<evidence type="ECO:0000313" key="11">
    <source>
        <dbReference type="EMBL" id="RZB13022.1"/>
    </source>
</evidence>
<dbReference type="RefSeq" id="WP_045171534.1">
    <property type="nucleotide sequence ID" value="NZ_QOHL01000002.1"/>
</dbReference>
<dbReference type="PROSITE" id="PS00097">
    <property type="entry name" value="CARBAMOYLTRANSFERASE"/>
    <property type="match status" value="1"/>
</dbReference>
<dbReference type="UniPathway" id="UPA00070">
    <property type="reaction ID" value="UER00116"/>
</dbReference>
<accession>A0A4Q6I550</accession>
<dbReference type="GO" id="GO:0006520">
    <property type="term" value="P:amino acid metabolic process"/>
    <property type="evidence" value="ECO:0007669"/>
    <property type="project" value="InterPro"/>
</dbReference>
<feature type="binding site" evidence="8">
    <location>
        <position position="132"/>
    </location>
    <ligand>
        <name>carbamoyl phosphate</name>
        <dbReference type="ChEBI" id="CHEBI:58228"/>
    </ligand>
</feature>
<dbReference type="PANTHER" id="PTHR45753">
    <property type="entry name" value="ORNITHINE CARBAMOYLTRANSFERASE, MITOCHONDRIAL"/>
    <property type="match status" value="1"/>
</dbReference>
<evidence type="ECO:0000259" key="10">
    <source>
        <dbReference type="Pfam" id="PF02729"/>
    </source>
</evidence>
<dbReference type="AlphaFoldDB" id="A0A4Q6I550"/>
<dbReference type="HAMAP" id="MF_00001">
    <property type="entry name" value="Asp_carb_tr"/>
    <property type="match status" value="1"/>
</dbReference>
<keyword evidence="5 8" id="KW-0665">Pyrimidine biosynthesis</keyword>
<comment type="caution">
    <text evidence="11">The sequence shown here is derived from an EMBL/GenBank/DDBJ whole genome shotgun (WGS) entry which is preliminary data.</text>
</comment>
<dbReference type="Pfam" id="PF02729">
    <property type="entry name" value="OTCace_N"/>
    <property type="match status" value="1"/>
</dbReference>
<evidence type="ECO:0000256" key="3">
    <source>
        <dbReference type="ARBA" id="ARBA00008896"/>
    </source>
</evidence>
<feature type="binding site" evidence="8">
    <location>
        <position position="256"/>
    </location>
    <ligand>
        <name>carbamoyl phosphate</name>
        <dbReference type="ChEBI" id="CHEBI:58228"/>
    </ligand>
</feature>
<dbReference type="Proteomes" id="UP000293377">
    <property type="component" value="Unassembled WGS sequence"/>
</dbReference>
<dbReference type="NCBIfam" id="TIGR00670">
    <property type="entry name" value="asp_carb_tr"/>
    <property type="match status" value="1"/>
</dbReference>
<dbReference type="InterPro" id="IPR006130">
    <property type="entry name" value="Asp/Orn_carbamoylTrfase"/>
</dbReference>
<evidence type="ECO:0000256" key="2">
    <source>
        <dbReference type="ARBA" id="ARBA00004852"/>
    </source>
</evidence>
<feature type="binding site" evidence="8">
    <location>
        <position position="129"/>
    </location>
    <ligand>
        <name>carbamoyl phosphate</name>
        <dbReference type="ChEBI" id="CHEBI:58228"/>
    </ligand>
</feature>
<name>A0A4Q6I550_9RICK</name>
<dbReference type="GO" id="GO:0016597">
    <property type="term" value="F:amino acid binding"/>
    <property type="evidence" value="ECO:0007669"/>
    <property type="project" value="InterPro"/>
</dbReference>
<dbReference type="GO" id="GO:0006207">
    <property type="term" value="P:'de novo' pyrimidine nucleobase biosynthetic process"/>
    <property type="evidence" value="ECO:0007669"/>
    <property type="project" value="InterPro"/>
</dbReference>
<feature type="binding site" evidence="8">
    <location>
        <position position="214"/>
    </location>
    <ligand>
        <name>L-aspartate</name>
        <dbReference type="ChEBI" id="CHEBI:29991"/>
    </ligand>
</feature>
<reference evidence="11 12" key="1">
    <citation type="submission" date="2018-06" db="EMBL/GenBank/DDBJ databases">
        <title>Complete Genome Sequence of Ehrlichia minasensis Isolated From Cattle.</title>
        <authorList>
            <person name="Aguiar D.M."/>
            <person name="Araujo J.P.A.Jr."/>
            <person name="Nakazato L."/>
            <person name="Bard E."/>
            <person name="Cabezas-Cruz A."/>
        </authorList>
    </citation>
    <scope>NUCLEOTIDE SEQUENCE [LARGE SCALE GENOMIC DNA]</scope>
    <source>
        <strain evidence="11 12">B11</strain>
    </source>
</reference>
<dbReference type="InterPro" id="IPR036901">
    <property type="entry name" value="Asp/Orn_carbamoylTrfase_sf"/>
</dbReference>
<evidence type="ECO:0000313" key="12">
    <source>
        <dbReference type="Proteomes" id="UP000293377"/>
    </source>
</evidence>
<comment type="similarity">
    <text evidence="3 8">Belongs to the aspartate/ornithine carbamoyltransferase superfamily. ATCase family.</text>
</comment>
<proteinExistence type="inferred from homology"/>
<dbReference type="Gene3D" id="3.40.50.1370">
    <property type="entry name" value="Aspartate/ornithine carbamoyltransferase"/>
    <property type="match status" value="2"/>
</dbReference>
<dbReference type="STRING" id="1242993.ehr_00879"/>
<dbReference type="GO" id="GO:0004070">
    <property type="term" value="F:aspartate carbamoyltransferase activity"/>
    <property type="evidence" value="ECO:0007669"/>
    <property type="project" value="UniProtKB-UniRule"/>
</dbReference>
<dbReference type="GO" id="GO:0005829">
    <property type="term" value="C:cytosol"/>
    <property type="evidence" value="ECO:0007669"/>
    <property type="project" value="TreeGrafter"/>
</dbReference>
<dbReference type="Pfam" id="PF00185">
    <property type="entry name" value="OTCace"/>
    <property type="match status" value="1"/>
</dbReference>
<dbReference type="NCBIfam" id="NF002032">
    <property type="entry name" value="PRK00856.1"/>
    <property type="match status" value="1"/>
</dbReference>
<dbReference type="EMBL" id="QOHL01000002">
    <property type="protein sequence ID" value="RZB13022.1"/>
    <property type="molecule type" value="Genomic_DNA"/>
</dbReference>